<gene>
    <name evidence="3" type="ORF">BN1232_00738</name>
</gene>
<feature type="domain" description="Restriction endonuclease type IV Mrr" evidence="1">
    <location>
        <begin position="295"/>
        <end position="405"/>
    </location>
</feature>
<evidence type="ECO:0000313" key="4">
    <source>
        <dbReference type="Proteomes" id="UP000199251"/>
    </source>
</evidence>
<keyword evidence="3" id="KW-0540">Nuclease</keyword>
<dbReference type="Gene3D" id="3.40.1350.10">
    <property type="match status" value="1"/>
</dbReference>
<sequence>MASAASTKSEDSDKRLLKLTRIYRYPRGGKLQDEVVDGYPNFHYLTSGIDGKRVQLESGINLVRLVDGVDGARRPVILLRSSPWKAGGETTPWHDFFDLDHGHVRYFGDQKAMTMGPVGSTRGNAALAEAALLHMAKDPGTRALAPPLMVFRAVTQEGAVKGYVEFCGAAVIERVEILVQRDPLTGVSFPNYVFDLAVLNTALESETIDWRWIDDRRNPHLSLKETLRYAPEAWREWVKSGESALPRIRRQVAASRVLSKSDQQPHTANETKALTTIYSFFASKKHAFEALAATVTAELLDRQGARYQFGWLTRGSGDGGTDFVGRLDVGFGQAKTSLVVLGQAKCISPDSSVSAEQLARVVARLRRGWIGVYATTGVYSRAAQIEMVEDQYPIILIDGRTLAESVWRLAMDAHGGNLLAYLTAVTADYQKWISVRRPEEILSVAQ</sequence>
<reference evidence="3 4" key="1">
    <citation type="submission" date="2015-03" db="EMBL/GenBank/DDBJ databases">
        <authorList>
            <person name="Urmite Genomes"/>
        </authorList>
    </citation>
    <scope>NUCLEOTIDE SEQUENCE [LARGE SCALE GENOMIC DNA]</scope>
    <source>
        <strain evidence="3 4">CSUR P1491</strain>
    </source>
</reference>
<dbReference type="GO" id="GO:0004519">
    <property type="term" value="F:endonuclease activity"/>
    <property type="evidence" value="ECO:0007669"/>
    <property type="project" value="UniProtKB-KW"/>
</dbReference>
<dbReference type="STRING" id="141349.BN1232_00738"/>
<dbReference type="Proteomes" id="UP000199251">
    <property type="component" value="Unassembled WGS sequence"/>
</dbReference>
<accession>A0A0E3WB89</accession>
<dbReference type="GO" id="GO:0009307">
    <property type="term" value="P:DNA restriction-modification system"/>
    <property type="evidence" value="ECO:0007669"/>
    <property type="project" value="InterPro"/>
</dbReference>
<keyword evidence="3" id="KW-0378">Hydrolase</keyword>
<dbReference type="REBASE" id="125089">
    <property type="entry name" value="Mle1491ORF738P"/>
</dbReference>
<dbReference type="OrthoDB" id="3010308at2"/>
<dbReference type="InterPro" id="IPR041409">
    <property type="entry name" value="RE_AspBHI_N"/>
</dbReference>
<protein>
    <submittedName>
        <fullName evidence="3">Restriction endonuclease</fullName>
    </submittedName>
</protein>
<dbReference type="InterPro" id="IPR007560">
    <property type="entry name" value="Restrct_endonuc_IV_Mrr"/>
</dbReference>
<name>A0A0E3WB89_MYCLN</name>
<dbReference type="Pfam" id="PF04471">
    <property type="entry name" value="Mrr_cat"/>
    <property type="match status" value="1"/>
</dbReference>
<dbReference type="Gene3D" id="2.30.280.20">
    <property type="match status" value="1"/>
</dbReference>
<evidence type="ECO:0000313" key="3">
    <source>
        <dbReference type="EMBL" id="CQD04671.1"/>
    </source>
</evidence>
<dbReference type="AlphaFoldDB" id="A0A0E3WB89"/>
<evidence type="ECO:0000259" key="2">
    <source>
        <dbReference type="Pfam" id="PF18062"/>
    </source>
</evidence>
<dbReference type="EMBL" id="CTEE01000001">
    <property type="protein sequence ID" value="CQD04671.1"/>
    <property type="molecule type" value="Genomic_DNA"/>
</dbReference>
<feature type="domain" description="Restriction endonuclease AspBHI N-terminal" evidence="2">
    <location>
        <begin position="77"/>
        <end position="241"/>
    </location>
</feature>
<dbReference type="Pfam" id="PF18062">
    <property type="entry name" value="RE_AspBHI_N"/>
    <property type="match status" value="1"/>
</dbReference>
<proteinExistence type="predicted"/>
<dbReference type="InterPro" id="IPR011856">
    <property type="entry name" value="tRNA_endonuc-like_dom_sf"/>
</dbReference>
<dbReference type="GO" id="GO:0003677">
    <property type="term" value="F:DNA binding"/>
    <property type="evidence" value="ECO:0007669"/>
    <property type="project" value="InterPro"/>
</dbReference>
<dbReference type="RefSeq" id="WP_090599134.1">
    <property type="nucleotide sequence ID" value="NZ_CTEE01000001.1"/>
</dbReference>
<organism evidence="3 4">
    <name type="scientific">Mycobacterium lentiflavum</name>
    <dbReference type="NCBI Taxonomy" id="141349"/>
    <lineage>
        <taxon>Bacteria</taxon>
        <taxon>Bacillati</taxon>
        <taxon>Actinomycetota</taxon>
        <taxon>Actinomycetes</taxon>
        <taxon>Mycobacteriales</taxon>
        <taxon>Mycobacteriaceae</taxon>
        <taxon>Mycobacterium</taxon>
        <taxon>Mycobacterium simiae complex</taxon>
    </lineage>
</organism>
<evidence type="ECO:0000259" key="1">
    <source>
        <dbReference type="Pfam" id="PF04471"/>
    </source>
</evidence>
<keyword evidence="3" id="KW-0255">Endonuclease</keyword>